<dbReference type="PANTHER" id="PTHR11477">
    <property type="entry name" value="TRANSCRIPTION FACTOR S-II ZINC FINGER DOMAIN-CONTAINING PROTEIN"/>
    <property type="match status" value="1"/>
</dbReference>
<feature type="region of interest" description="Disordered" evidence="1">
    <location>
        <begin position="517"/>
        <end position="541"/>
    </location>
</feature>
<sequence>MGKGEGSGSGNLKLARPTVAEKLWDGSLQLNSSVTVSVVAFFKSGERMPYVQWSELVEVKGKVRLEAFEKYIQDLARSRNRGLMVVSLCWKEGSSESGLAGLKEVAKGYKKGERVGFAKLSPGIDLYICPRSDAIITILAKHGFFKGMAAVEDKQNSLIGCVVWRRNHGPSNSVKRELESKHSSSTEQRLSSRSEQKVLGKKNDTPCTQPAQESLPLTSIADCIGVGSAVINRNEGENVESSDIQLALHDSPSCANLLFATSALSNVAGLQTSSCSDSICHFGPKGQASEREMSLIANSESEKPKSSLGLQNPVFSLPSVITKEHIPAVDDDDLPEFDFGTACDISQTPRNKVLDNAEFHKNVLVEGLKKIVGSLPLTSTIQSVPSPNKRRAENFPLPEFSFDTILNLPPRKKVYEHDQTPVLPILEPKQTTKSSTTFTPIITTIVAPQKNIFDDDDDMPEWCPPNVELWKQTVLESAKVVTASIHPTLSNSELGSPSPGHPSPLASALAAQLPISTQRSNHASHCPITASVKPAQPRQTDRYIQKAPSSLMRSNSIPLWRPPVHPPGWRGRE</sequence>
<dbReference type="OrthoDB" id="1939347at2759"/>
<dbReference type="CDD" id="cd21538">
    <property type="entry name" value="SPOC_TFIIS"/>
    <property type="match status" value="1"/>
</dbReference>
<dbReference type="PANTHER" id="PTHR11477:SF37">
    <property type="entry name" value="SPEN PARALOGUE AND ORTHOLOGUE SPOC C-TERMINAL DOMAIN-CONTAINING PROTEIN"/>
    <property type="match status" value="1"/>
</dbReference>
<proteinExistence type="predicted"/>
<feature type="compositionally biased region" description="Basic and acidic residues" evidence="1">
    <location>
        <begin position="174"/>
        <end position="204"/>
    </location>
</feature>
<evidence type="ECO:0000313" key="3">
    <source>
        <dbReference type="Proteomes" id="UP000504621"/>
    </source>
</evidence>
<dbReference type="GeneID" id="110411532"/>
<feature type="region of interest" description="Disordered" evidence="1">
    <location>
        <begin position="171"/>
        <end position="211"/>
    </location>
</feature>
<dbReference type="AlphaFoldDB" id="A0A6J0ZRI0"/>
<reference evidence="4" key="1">
    <citation type="submission" date="2025-08" db="UniProtKB">
        <authorList>
            <consortium name="RefSeq"/>
        </authorList>
    </citation>
    <scope>IDENTIFICATION</scope>
    <source>
        <tissue evidence="4">Leaf</tissue>
    </source>
</reference>
<evidence type="ECO:0000256" key="1">
    <source>
        <dbReference type="SAM" id="MobiDB-lite"/>
    </source>
</evidence>
<dbReference type="InterPro" id="IPR012921">
    <property type="entry name" value="SPOC_C"/>
</dbReference>
<protein>
    <submittedName>
        <fullName evidence="4">Uncharacterized protein LOC110411532 isoform X1</fullName>
    </submittedName>
</protein>
<evidence type="ECO:0000259" key="2">
    <source>
        <dbReference type="Pfam" id="PF07744"/>
    </source>
</evidence>
<dbReference type="Pfam" id="PF07744">
    <property type="entry name" value="SPOC"/>
    <property type="match status" value="1"/>
</dbReference>
<accession>A0A6J0ZRI0</accession>
<dbReference type="GO" id="GO:0006351">
    <property type="term" value="P:DNA-templated transcription"/>
    <property type="evidence" value="ECO:0007669"/>
    <property type="project" value="TreeGrafter"/>
</dbReference>
<keyword evidence="3" id="KW-1185">Reference proteome</keyword>
<dbReference type="Proteomes" id="UP000504621">
    <property type="component" value="Unplaced"/>
</dbReference>
<dbReference type="RefSeq" id="XP_021277402.1">
    <property type="nucleotide sequence ID" value="XM_021421727.1"/>
</dbReference>
<name>A0A6J0ZRI0_9ROSI</name>
<feature type="domain" description="Spen paralogue and orthologue SPOC C-terminal" evidence="2">
    <location>
        <begin position="21"/>
        <end position="165"/>
    </location>
</feature>
<feature type="region of interest" description="Disordered" evidence="1">
    <location>
        <begin position="554"/>
        <end position="573"/>
    </location>
</feature>
<organism evidence="3 4">
    <name type="scientific">Herrania umbratica</name>
    <dbReference type="NCBI Taxonomy" id="108875"/>
    <lineage>
        <taxon>Eukaryota</taxon>
        <taxon>Viridiplantae</taxon>
        <taxon>Streptophyta</taxon>
        <taxon>Embryophyta</taxon>
        <taxon>Tracheophyta</taxon>
        <taxon>Spermatophyta</taxon>
        <taxon>Magnoliopsida</taxon>
        <taxon>eudicotyledons</taxon>
        <taxon>Gunneridae</taxon>
        <taxon>Pentapetalae</taxon>
        <taxon>rosids</taxon>
        <taxon>malvids</taxon>
        <taxon>Malvales</taxon>
        <taxon>Malvaceae</taxon>
        <taxon>Byttnerioideae</taxon>
        <taxon>Herrania</taxon>
    </lineage>
</organism>
<gene>
    <name evidence="4" type="primary">LOC110411532</name>
</gene>
<dbReference type="GO" id="GO:0005634">
    <property type="term" value="C:nucleus"/>
    <property type="evidence" value="ECO:0007669"/>
    <property type="project" value="TreeGrafter"/>
</dbReference>
<evidence type="ECO:0000313" key="4">
    <source>
        <dbReference type="RefSeq" id="XP_021277402.1"/>
    </source>
</evidence>